<evidence type="ECO:0000256" key="2">
    <source>
        <dbReference type="ARBA" id="ARBA00022692"/>
    </source>
</evidence>
<evidence type="ECO:0000259" key="6">
    <source>
        <dbReference type="Pfam" id="PF13664"/>
    </source>
</evidence>
<keyword evidence="3 5" id="KW-1133">Transmembrane helix</keyword>
<evidence type="ECO:0000256" key="5">
    <source>
        <dbReference type="SAM" id="Phobius"/>
    </source>
</evidence>
<keyword evidence="4 5" id="KW-0472">Membrane</keyword>
<feature type="transmembrane region" description="Helical" evidence="5">
    <location>
        <begin position="47"/>
        <end position="65"/>
    </location>
</feature>
<evidence type="ECO:0000256" key="3">
    <source>
        <dbReference type="ARBA" id="ARBA00022989"/>
    </source>
</evidence>
<feature type="domain" description="TMEM205-like" evidence="6">
    <location>
        <begin position="10"/>
        <end position="97"/>
    </location>
</feature>
<dbReference type="Pfam" id="PF13664">
    <property type="entry name" value="DUF4149"/>
    <property type="match status" value="1"/>
</dbReference>
<accession>A0A6S6TG01</accession>
<proteinExistence type="predicted"/>
<organism evidence="7">
    <name type="scientific">uncultured Thiotrichaceae bacterium</name>
    <dbReference type="NCBI Taxonomy" id="298394"/>
    <lineage>
        <taxon>Bacteria</taxon>
        <taxon>Pseudomonadati</taxon>
        <taxon>Pseudomonadota</taxon>
        <taxon>Gammaproteobacteria</taxon>
        <taxon>Thiotrichales</taxon>
        <taxon>Thiotrichaceae</taxon>
        <taxon>environmental samples</taxon>
    </lineage>
</organism>
<keyword evidence="2 5" id="KW-0812">Transmembrane</keyword>
<dbReference type="GO" id="GO:0016020">
    <property type="term" value="C:membrane"/>
    <property type="evidence" value="ECO:0007669"/>
    <property type="project" value="UniProtKB-SubCell"/>
</dbReference>
<dbReference type="InterPro" id="IPR025423">
    <property type="entry name" value="TMEM205-like"/>
</dbReference>
<name>A0A6S6TG01_9GAMM</name>
<dbReference type="AlphaFoldDB" id="A0A6S6TG01"/>
<dbReference type="EMBL" id="CACVAY010000084">
    <property type="protein sequence ID" value="CAA6818254.1"/>
    <property type="molecule type" value="Genomic_DNA"/>
</dbReference>
<comment type="subcellular location">
    <subcellularLocation>
        <location evidence="1">Membrane</location>
    </subcellularLocation>
</comment>
<evidence type="ECO:0000256" key="1">
    <source>
        <dbReference type="ARBA" id="ARBA00004370"/>
    </source>
</evidence>
<sequence length="138" mass="15613">MIEALAITHSLLLGSMLFFAAIVAPSVFHYLPAKEAGVFLRGLFPRYYLWGIVLSLVMTVLAFFVEPWLMVSSLLVLLLFVASRQFLMPAINKYRDLAKQSDPVASKKFARLHRASVIINLVQMLILLNITMYLARLL</sequence>
<gene>
    <name evidence="7" type="ORF">HELGO_WM4929</name>
</gene>
<evidence type="ECO:0000256" key="4">
    <source>
        <dbReference type="ARBA" id="ARBA00023136"/>
    </source>
</evidence>
<protein>
    <recommendedName>
        <fullName evidence="6">TMEM205-like domain-containing protein</fullName>
    </recommendedName>
</protein>
<evidence type="ECO:0000313" key="7">
    <source>
        <dbReference type="EMBL" id="CAA6818254.1"/>
    </source>
</evidence>
<feature type="transmembrane region" description="Helical" evidence="5">
    <location>
        <begin position="6"/>
        <end position="27"/>
    </location>
</feature>
<reference evidence="7" key="1">
    <citation type="submission" date="2020-01" db="EMBL/GenBank/DDBJ databases">
        <authorList>
            <person name="Meier V. D."/>
            <person name="Meier V D."/>
        </authorList>
    </citation>
    <scope>NUCLEOTIDE SEQUENCE</scope>
    <source>
        <strain evidence="7">HLG_WM_MAG_07</strain>
    </source>
</reference>
<feature type="transmembrane region" description="Helical" evidence="5">
    <location>
        <begin position="112"/>
        <end position="135"/>
    </location>
</feature>